<keyword evidence="6 8" id="KW-1133">Transmembrane helix</keyword>
<evidence type="ECO:0000256" key="7">
    <source>
        <dbReference type="ARBA" id="ARBA00023136"/>
    </source>
</evidence>
<evidence type="ECO:0000313" key="9">
    <source>
        <dbReference type="EMBL" id="NUU54090.1"/>
    </source>
</evidence>
<evidence type="ECO:0008006" key="11">
    <source>
        <dbReference type="Google" id="ProtNLM"/>
    </source>
</evidence>
<reference evidence="9 10" key="1">
    <citation type="submission" date="2020-05" db="EMBL/GenBank/DDBJ databases">
        <title>Genome Sequencing of Type Strains.</title>
        <authorList>
            <person name="Lemaire J.F."/>
            <person name="Inderbitzin P."/>
            <person name="Gregorio O.A."/>
            <person name="Collins S.B."/>
            <person name="Wespe N."/>
            <person name="Knight-Connoni V."/>
        </authorList>
    </citation>
    <scope>NUCLEOTIDE SEQUENCE [LARGE SCALE GENOMIC DNA]</scope>
    <source>
        <strain evidence="9 10">DSM 19942</strain>
    </source>
</reference>
<feature type="transmembrane region" description="Helical" evidence="8">
    <location>
        <begin position="138"/>
        <end position="167"/>
    </location>
</feature>
<keyword evidence="4 8" id="KW-0812">Transmembrane</keyword>
<evidence type="ECO:0000256" key="8">
    <source>
        <dbReference type="SAM" id="Phobius"/>
    </source>
</evidence>
<keyword evidence="10" id="KW-1185">Reference proteome</keyword>
<keyword evidence="7 8" id="KW-0472">Membrane</keyword>
<feature type="transmembrane region" description="Helical" evidence="8">
    <location>
        <begin position="57"/>
        <end position="76"/>
    </location>
</feature>
<dbReference type="RefSeq" id="WP_175381372.1">
    <property type="nucleotide sequence ID" value="NZ_CBCRYD010000055.1"/>
</dbReference>
<dbReference type="Pfam" id="PF04647">
    <property type="entry name" value="AgrB"/>
    <property type="match status" value="1"/>
</dbReference>
<name>A0ABX2MH65_9BACL</name>
<protein>
    <recommendedName>
        <fullName evidence="11">Accessory gene regulator B</fullName>
    </recommendedName>
</protein>
<feature type="transmembrane region" description="Helical" evidence="8">
    <location>
        <begin position="25"/>
        <end position="50"/>
    </location>
</feature>
<proteinExistence type="predicted"/>
<dbReference type="InterPro" id="IPR006741">
    <property type="entry name" value="AgrB"/>
</dbReference>
<keyword evidence="5" id="KW-0378">Hydrolase</keyword>
<keyword evidence="1" id="KW-1003">Cell membrane</keyword>
<sequence length="174" mass="19369">MIENISQRLAVGLKKRVPDHPASIAVFRFTIAVLINTVAIILLTISIGLWTGRFKEVCVIIVSFALLRVVSGGIHLKSGDKCVVVTTALFTAISFIDISDWAVFSLNSLSILLAYLFAPSRIEKQSKIDQKHYPKLKFLSIILIATNFLFMSSILAVTFFVQCITLINLKEVKR</sequence>
<keyword evidence="2" id="KW-0673">Quorum sensing</keyword>
<dbReference type="SMART" id="SM00793">
    <property type="entry name" value="AgrB"/>
    <property type="match status" value="1"/>
</dbReference>
<keyword evidence="3" id="KW-0645">Protease</keyword>
<accession>A0ABX2MH65</accession>
<evidence type="ECO:0000256" key="4">
    <source>
        <dbReference type="ARBA" id="ARBA00022692"/>
    </source>
</evidence>
<dbReference type="Proteomes" id="UP000577724">
    <property type="component" value="Unassembled WGS sequence"/>
</dbReference>
<gene>
    <name evidence="9" type="ORF">HP548_08335</name>
</gene>
<dbReference type="GeneID" id="97130707"/>
<evidence type="ECO:0000256" key="5">
    <source>
        <dbReference type="ARBA" id="ARBA00022801"/>
    </source>
</evidence>
<evidence type="ECO:0000256" key="1">
    <source>
        <dbReference type="ARBA" id="ARBA00022475"/>
    </source>
</evidence>
<dbReference type="EMBL" id="JABMCC010000101">
    <property type="protein sequence ID" value="NUU54090.1"/>
    <property type="molecule type" value="Genomic_DNA"/>
</dbReference>
<organism evidence="9 10">
    <name type="scientific">Paenibacillus taichungensis</name>
    <dbReference type="NCBI Taxonomy" id="484184"/>
    <lineage>
        <taxon>Bacteria</taxon>
        <taxon>Bacillati</taxon>
        <taxon>Bacillota</taxon>
        <taxon>Bacilli</taxon>
        <taxon>Bacillales</taxon>
        <taxon>Paenibacillaceae</taxon>
        <taxon>Paenibacillus</taxon>
    </lineage>
</organism>
<evidence type="ECO:0000256" key="3">
    <source>
        <dbReference type="ARBA" id="ARBA00022670"/>
    </source>
</evidence>
<evidence type="ECO:0000313" key="10">
    <source>
        <dbReference type="Proteomes" id="UP000577724"/>
    </source>
</evidence>
<evidence type="ECO:0000256" key="6">
    <source>
        <dbReference type="ARBA" id="ARBA00022989"/>
    </source>
</evidence>
<comment type="caution">
    <text evidence="9">The sequence shown here is derived from an EMBL/GenBank/DDBJ whole genome shotgun (WGS) entry which is preliminary data.</text>
</comment>
<feature type="transmembrane region" description="Helical" evidence="8">
    <location>
        <begin position="88"/>
        <end position="117"/>
    </location>
</feature>
<evidence type="ECO:0000256" key="2">
    <source>
        <dbReference type="ARBA" id="ARBA00022654"/>
    </source>
</evidence>